<sequence>MKTRILLVITLFLSLYLTTVAQPQKGTLEIGGSGYYISSKGPEEGDKLKLFDLSPEIQYFIFKNLSVGGALTIKGDKNYSLANNDTFYGIFLSPSIEGYVLNRRLFGLSLKARMNIAASTNYNINETVTSYSFGPKVLWNITPSLSTYIWLAYRKLKDFDDTRESQWIIPSDNFDVRWGFSYYLQRKKDN</sequence>
<gene>
    <name evidence="2" type="ORF">OU798_14320</name>
</gene>
<feature type="chain" id="PRO_5040790267" description="Outer membrane protein beta-barrel domain-containing protein" evidence="1">
    <location>
        <begin position="22"/>
        <end position="190"/>
    </location>
</feature>
<evidence type="ECO:0000256" key="1">
    <source>
        <dbReference type="SAM" id="SignalP"/>
    </source>
</evidence>
<accession>A0A9X3J713</accession>
<evidence type="ECO:0008006" key="4">
    <source>
        <dbReference type="Google" id="ProtNLM"/>
    </source>
</evidence>
<keyword evidence="1" id="KW-0732">Signal</keyword>
<comment type="caution">
    <text evidence="2">The sequence shown here is derived from an EMBL/GenBank/DDBJ whole genome shotgun (WGS) entry which is preliminary data.</text>
</comment>
<reference evidence="2" key="1">
    <citation type="submission" date="2022-11" db="EMBL/GenBank/DDBJ databases">
        <title>Marilongibacter aestuarii gen. nov., sp. nov., isolated from tidal flat sediment.</title>
        <authorList>
            <person name="Jiayan W."/>
        </authorList>
    </citation>
    <scope>NUCLEOTIDE SEQUENCE</scope>
    <source>
        <strain evidence="2">Z1-6</strain>
    </source>
</reference>
<dbReference type="EMBL" id="JAPOHD010000027">
    <property type="protein sequence ID" value="MCY1721527.1"/>
    <property type="molecule type" value="Genomic_DNA"/>
</dbReference>
<feature type="signal peptide" evidence="1">
    <location>
        <begin position="1"/>
        <end position="21"/>
    </location>
</feature>
<evidence type="ECO:0000313" key="2">
    <source>
        <dbReference type="EMBL" id="MCY1721527.1"/>
    </source>
</evidence>
<proteinExistence type="predicted"/>
<organism evidence="2 3">
    <name type="scientific">Draconibacterium aestuarii</name>
    <dbReference type="NCBI Taxonomy" id="2998507"/>
    <lineage>
        <taxon>Bacteria</taxon>
        <taxon>Pseudomonadati</taxon>
        <taxon>Bacteroidota</taxon>
        <taxon>Bacteroidia</taxon>
        <taxon>Marinilabiliales</taxon>
        <taxon>Prolixibacteraceae</taxon>
        <taxon>Draconibacterium</taxon>
    </lineage>
</organism>
<evidence type="ECO:0000313" key="3">
    <source>
        <dbReference type="Proteomes" id="UP001145087"/>
    </source>
</evidence>
<dbReference type="RefSeq" id="WP_343333856.1">
    <property type="nucleotide sequence ID" value="NZ_JAPOHD010000027.1"/>
</dbReference>
<protein>
    <recommendedName>
        <fullName evidence="4">Outer membrane protein beta-barrel domain-containing protein</fullName>
    </recommendedName>
</protein>
<dbReference type="Proteomes" id="UP001145087">
    <property type="component" value="Unassembled WGS sequence"/>
</dbReference>
<keyword evidence="3" id="KW-1185">Reference proteome</keyword>
<name>A0A9X3J713_9BACT</name>
<dbReference type="AlphaFoldDB" id="A0A9X3J713"/>